<dbReference type="GO" id="GO:0004197">
    <property type="term" value="F:cysteine-type endopeptidase activity"/>
    <property type="evidence" value="ECO:0007669"/>
    <property type="project" value="InterPro"/>
</dbReference>
<evidence type="ECO:0000256" key="15">
    <source>
        <dbReference type="ARBA" id="ARBA00022562"/>
    </source>
</evidence>
<evidence type="ECO:0000256" key="6">
    <source>
        <dbReference type="ARBA" id="ARBA00004307"/>
    </source>
</evidence>
<keyword evidence="34" id="KW-0472">Membrane</keyword>
<evidence type="ECO:0000256" key="4">
    <source>
        <dbReference type="ARBA" id="ARBA00004017"/>
    </source>
</evidence>
<dbReference type="InterPro" id="IPR001205">
    <property type="entry name" value="RNA-dir_pol_C"/>
</dbReference>
<evidence type="ECO:0000256" key="39">
    <source>
        <dbReference type="ARBA" id="ARBA00033716"/>
    </source>
</evidence>
<dbReference type="SUPFAM" id="SSF50494">
    <property type="entry name" value="Trypsin-like serine proteases"/>
    <property type="match status" value="1"/>
</dbReference>
<evidence type="ECO:0000256" key="32">
    <source>
        <dbReference type="ARBA" id="ARBA00023039"/>
    </source>
</evidence>
<dbReference type="PROSITE" id="PS51218">
    <property type="entry name" value="SF3_HELICASE_2"/>
    <property type="match status" value="1"/>
</dbReference>
<evidence type="ECO:0000256" key="20">
    <source>
        <dbReference type="ARBA" id="ARBA00022706"/>
    </source>
</evidence>
<dbReference type="InterPro" id="IPR000199">
    <property type="entry name" value="Peptidase_C3A/C3B_picornavir"/>
</dbReference>
<dbReference type="GO" id="GO:0044196">
    <property type="term" value="C:host cell nucleolus"/>
    <property type="evidence" value="ECO:0007669"/>
    <property type="project" value="UniProtKB-SubCell"/>
</dbReference>
<evidence type="ECO:0000256" key="19">
    <source>
        <dbReference type="ARBA" id="ARBA00022695"/>
    </source>
</evidence>
<evidence type="ECO:0000256" key="31">
    <source>
        <dbReference type="ARBA" id="ARBA00022953"/>
    </source>
</evidence>
<evidence type="ECO:0000256" key="3">
    <source>
        <dbReference type="ARBA" id="ARBA00003704"/>
    </source>
</evidence>
<dbReference type="GO" id="GO:0046718">
    <property type="term" value="P:symbiont entry into host cell"/>
    <property type="evidence" value="ECO:0007669"/>
    <property type="project" value="UniProtKB-KW"/>
</dbReference>
<feature type="coiled-coil region" evidence="42">
    <location>
        <begin position="607"/>
        <end position="634"/>
    </location>
</feature>
<comment type="function">
    <text evidence="3">Serves as membrane anchor via its hydrophobic domain.</text>
</comment>
<evidence type="ECO:0000256" key="27">
    <source>
        <dbReference type="ARBA" id="ARBA00022840"/>
    </source>
</evidence>
<dbReference type="SUPFAM" id="SSF56672">
    <property type="entry name" value="DNA/RNA polymerases"/>
    <property type="match status" value="1"/>
</dbReference>
<keyword evidence="42" id="KW-0175">Coiled coil</keyword>
<keyword evidence="18" id="KW-0808">Transferase</keyword>
<dbReference type="GO" id="GO:0005524">
    <property type="term" value="F:ATP binding"/>
    <property type="evidence" value="ECO:0007669"/>
    <property type="project" value="UniProtKB-KW"/>
</dbReference>
<comment type="catalytic activity">
    <reaction evidence="41">
        <text>ATP + H2O = ADP + phosphate + H(+)</text>
        <dbReference type="Rhea" id="RHEA:13065"/>
        <dbReference type="ChEBI" id="CHEBI:15377"/>
        <dbReference type="ChEBI" id="CHEBI:15378"/>
        <dbReference type="ChEBI" id="CHEBI:30616"/>
        <dbReference type="ChEBI" id="CHEBI:43474"/>
        <dbReference type="ChEBI" id="CHEBI:456216"/>
        <dbReference type="EC" id="3.6.4.13"/>
    </reaction>
</comment>
<keyword evidence="9" id="KW-0813">Transport</keyword>
<keyword evidence="29" id="KW-1043">Host membrane</keyword>
<keyword evidence="31" id="KW-0693">Viral RNA replication</keyword>
<evidence type="ECO:0000256" key="38">
    <source>
        <dbReference type="ARBA" id="ARBA00023303"/>
    </source>
</evidence>
<evidence type="ECO:0000256" key="33">
    <source>
        <dbReference type="ARBA" id="ARBA00023065"/>
    </source>
</evidence>
<reference evidence="46" key="1">
    <citation type="journal article" date="2008" name="J. Virol.">
        <title>Phylogenetic analysis of the species Theilovirus: emerging murine and human pathogens.</title>
        <authorList>
            <person name="Liang Z."/>
            <person name="Kumar A.S."/>
            <person name="Jones M.S."/>
            <person name="Knowles N.J."/>
            <person name="Lipton H.L."/>
        </authorList>
    </citation>
    <scope>NUCLEOTIDE SEQUENCE</scope>
    <source>
        <strain evidence="46">V1</strain>
    </source>
</reference>
<feature type="non-terminal residue" evidence="46">
    <location>
        <position position="1"/>
    </location>
</feature>
<dbReference type="GO" id="GO:0044162">
    <property type="term" value="C:host cell cytoplasmic vesicle membrane"/>
    <property type="evidence" value="ECO:0007669"/>
    <property type="project" value="UniProtKB-SubCell"/>
</dbReference>
<evidence type="ECO:0000256" key="17">
    <source>
        <dbReference type="ARBA" id="ARBA00022670"/>
    </source>
</evidence>
<evidence type="ECO:0000256" key="30">
    <source>
        <dbReference type="ARBA" id="ARBA00022884"/>
    </source>
</evidence>
<dbReference type="FunFam" id="3.30.70.270:FF:000065">
    <property type="entry name" value="Genome polyprotein"/>
    <property type="match status" value="1"/>
</dbReference>
<comment type="function">
    <text evidence="2">VP0 precursor is a component of immature procapsids.</text>
</comment>
<evidence type="ECO:0000256" key="13">
    <source>
        <dbReference type="ARBA" id="ARBA00022553"/>
    </source>
</evidence>
<evidence type="ECO:0000256" key="37">
    <source>
        <dbReference type="ARBA" id="ARBA00023296"/>
    </source>
</evidence>
<evidence type="ECO:0000256" key="2">
    <source>
        <dbReference type="ARBA" id="ARBA00002982"/>
    </source>
</evidence>
<keyword evidence="38" id="KW-0407">Ion channel</keyword>
<keyword evidence="25" id="KW-0347">Helicase</keyword>
<proteinExistence type="predicted"/>
<comment type="function">
    <text evidence="1">Forms a primer, VPg-pU, which is utilized by the polymerase for the initiation of RNA chains.</text>
</comment>
<evidence type="ECO:0000256" key="14">
    <source>
        <dbReference type="ARBA" id="ARBA00022561"/>
    </source>
</evidence>
<keyword evidence="36" id="KW-0449">Lipoprotein</keyword>
<keyword evidence="16" id="KW-0945">Host-virus interaction</keyword>
<dbReference type="GO" id="GO:0003724">
    <property type="term" value="F:RNA helicase activity"/>
    <property type="evidence" value="ECO:0007669"/>
    <property type="project" value="UniProtKB-EC"/>
</dbReference>
<dbReference type="PROSITE" id="PS51874">
    <property type="entry name" value="PCV_3C_PRO"/>
    <property type="match status" value="1"/>
</dbReference>
<evidence type="ECO:0000256" key="23">
    <source>
        <dbReference type="ARBA" id="ARBA00022801"/>
    </source>
</evidence>
<dbReference type="GO" id="GO:0006351">
    <property type="term" value="P:DNA-templated transcription"/>
    <property type="evidence" value="ECO:0007669"/>
    <property type="project" value="InterPro"/>
</dbReference>
<evidence type="ECO:0000256" key="26">
    <source>
        <dbReference type="ARBA" id="ARBA00022807"/>
    </source>
</evidence>
<keyword evidence="35" id="KW-1035">Host cytoplasm</keyword>
<feature type="domain" description="SF3 helicase" evidence="44">
    <location>
        <begin position="361"/>
        <end position="526"/>
    </location>
</feature>
<dbReference type="Gene3D" id="3.30.70.270">
    <property type="match status" value="2"/>
</dbReference>
<evidence type="ECO:0000256" key="36">
    <source>
        <dbReference type="ARBA" id="ARBA00023288"/>
    </source>
</evidence>
<evidence type="ECO:0000256" key="5">
    <source>
        <dbReference type="ARBA" id="ARBA00004295"/>
    </source>
</evidence>
<evidence type="ECO:0000256" key="24">
    <source>
        <dbReference type="ARBA" id="ARBA00022804"/>
    </source>
</evidence>
<comment type="function">
    <text evidence="39">Lies on the inner surface of the capsid shell. After binding to the host receptor, the capsid undergoes conformational changes. Capsid protein VP4 is released, capsid protein VP1 N-terminus is externalized, and together, they shape a pore in the host membrane through which the viral genome is translocated into the host cell cytoplasm. After genome has been released, the channel shrinks.</text>
</comment>
<evidence type="ECO:0000256" key="41">
    <source>
        <dbReference type="ARBA" id="ARBA00047984"/>
    </source>
</evidence>
<dbReference type="InterPro" id="IPR043502">
    <property type="entry name" value="DNA/RNA_pol_sf"/>
</dbReference>
<dbReference type="InterPro" id="IPR014759">
    <property type="entry name" value="Helicase_SF3_ssRNA_vir"/>
</dbReference>
<evidence type="ECO:0000313" key="46">
    <source>
        <dbReference type="EMBL" id="ACG55801.1"/>
    </source>
</evidence>
<evidence type="ECO:0000256" key="22">
    <source>
        <dbReference type="ARBA" id="ARBA00022741"/>
    </source>
</evidence>
<dbReference type="GO" id="GO:0015267">
    <property type="term" value="F:channel activity"/>
    <property type="evidence" value="ECO:0007669"/>
    <property type="project" value="UniProtKB-KW"/>
</dbReference>
<dbReference type="GO" id="GO:0039618">
    <property type="term" value="C:T=pseudo3 icosahedral viral capsid"/>
    <property type="evidence" value="ECO:0007669"/>
    <property type="project" value="UniProtKB-KW"/>
</dbReference>
<evidence type="ECO:0000256" key="10">
    <source>
        <dbReference type="ARBA" id="ARBA00022484"/>
    </source>
</evidence>
<dbReference type="EMBL" id="EU723237">
    <property type="protein sequence ID" value="ACG55801.1"/>
    <property type="molecule type" value="Genomic_RNA"/>
</dbReference>
<keyword evidence="23" id="KW-0378">Hydrolase</keyword>
<keyword evidence="22" id="KW-0547">Nucleotide-binding</keyword>
<keyword evidence="20" id="KW-1143">T=pseudo3 icosahedral capsid protein</keyword>
<organism evidence="46">
    <name type="scientific">cardiovirus B2</name>
    <dbReference type="NCBI Taxonomy" id="2881402"/>
    <lineage>
        <taxon>Viruses</taxon>
        <taxon>Riboviria</taxon>
        <taxon>Orthornavirae</taxon>
        <taxon>Pisuviricota</taxon>
        <taxon>Pisoniviricetes</taxon>
        <taxon>Picornavirales</taxon>
        <taxon>Picornaviridae</taxon>
        <taxon>Caphthovirinae</taxon>
        <taxon>Cardiovirus</taxon>
        <taxon>Cardiovirus theileri</taxon>
        <taxon>Cardiovirus B</taxon>
    </lineage>
</organism>
<feature type="domain" description="Peptidase C3" evidence="45">
    <location>
        <begin position="714"/>
        <end position="907"/>
    </location>
</feature>
<keyword evidence="19" id="KW-0548">Nucleotidyltransferase</keyword>
<dbReference type="Pfam" id="PF00548">
    <property type="entry name" value="Peptidase_C3"/>
    <property type="match status" value="1"/>
</dbReference>
<evidence type="ECO:0000256" key="8">
    <source>
        <dbReference type="ARBA" id="ARBA00020107"/>
    </source>
</evidence>
<keyword evidence="11" id="KW-1036">Host cytoplasmic vesicle</keyword>
<keyword evidence="15" id="KW-1048">Host nucleus</keyword>
<dbReference type="GO" id="GO:0019062">
    <property type="term" value="P:virion attachment to host cell"/>
    <property type="evidence" value="ECO:0007669"/>
    <property type="project" value="UniProtKB-KW"/>
</dbReference>
<accession>B4YYR0</accession>
<dbReference type="GO" id="GO:0003723">
    <property type="term" value="F:RNA binding"/>
    <property type="evidence" value="ECO:0007669"/>
    <property type="project" value="UniProtKB-KW"/>
</dbReference>
<dbReference type="FunFam" id="3.30.70.270:FF:000046">
    <property type="entry name" value="Genome polyprotein"/>
    <property type="match status" value="1"/>
</dbReference>
<dbReference type="InterPro" id="IPR007094">
    <property type="entry name" value="RNA-dir_pol_PSvirus"/>
</dbReference>
<evidence type="ECO:0000259" key="44">
    <source>
        <dbReference type="PROSITE" id="PS51218"/>
    </source>
</evidence>
<evidence type="ECO:0000259" key="45">
    <source>
        <dbReference type="PROSITE" id="PS51874"/>
    </source>
</evidence>
<keyword evidence="10" id="KW-0696">RNA-directed RNA polymerase</keyword>
<dbReference type="PRINTS" id="PR00918">
    <property type="entry name" value="CALICVIRUSNS"/>
</dbReference>
<evidence type="ECO:0000256" key="21">
    <source>
        <dbReference type="ARBA" id="ARBA00022707"/>
    </source>
</evidence>
<sequence>NPAALYRIDLFITFTDELITFDYKVHGRPVLTFRIPGFGLTPAGRMLVCMGEKPAHGPFTSSKSLYHVIFTSTCNSFSFTIYKGRYRSWKKPIHDELVDRGYTTFGEFFKAVRGYHADYYKQRLIHDVEMNPGPVQSVFQPQGAVLTKSLAPQAGIQNLLLRLLGIDGDCSEVSKAITVITDLVAAWEKAKTTLVSPEFWSKLILKTTKFIAASVLYLHNPDITTTICLSLMTGVDLLTSDSVFDWLKNKLSCFFRTSPPPLPTVLQPQGPLREANEGFTFAKNIEWATKTIKSIVDWLTSWFKQEEDHPQSKLDKLLMEFPDHCRNIMDMRNGRKAYCECTASFKYFDELYNLAVTCKRIPLASLCEKFKNRHDHSVTRPEPVVVVLRGAAGQGKSVTSQIIAQSVSKMAFGRQSVYYMPPDSEYFDGYENQFSVIMDDLGQNPDGEDFTVFCQMVSSTNFLPNMAHLERKGTPFTSSFIVATTNLPKFRPVTVAHYPAVDRRITFDFTVTAGPHCKTPAGMLDIEKAFDEIPGSKPQLACFSADCPLLHKRGVMFTCNRTQTVYNLQQVVKMVNDTITRKTENVKKMNSLVAQSPPDWQHFENILTCLRQNNAALQDQLDELQEAFAQARERSDFLSDWLKVSAIVFAGIVSLSAVIKLVSKFKESIWPTPVRVELSEGEQAAYAGRARAQKQALQVLDIQGGGKVLAQAGNPVMDFELFCAKNMVAPITFYYPDKAEVTQSCLLLRGHLFVVNRHVAETDWTAFKLRDVRHERDTVAIRSVNRSGAETDLTFIKVTKGPLFKDNVAKFCSNKDDFPVRNDTVTGIMNTGLAFVYTGNFLIGNQPVNTTTGACFNHCLHYRAQTRRGWCGSAVICNVNGKKAVYGMHSAGGGGLAAATIITKELIEAAEKSMLALEPQGAIVDISTGSVVHVPRKTKLRRTVAHDVFQPKFEPAVLSRYDPRTDKDVDVVAFSKHTTNMESLPQIFDVVCGEYANRVFTVLGRENGLLTVEQAVLGLPGMDPMEKDTSPGLPYTQQGLRRTDLLDFNTAKMSPQLDYDHSKLVLGVYDDVTYQSFLKDEIRPIEKIHEAKTRIVDVPPFAHCIWGRQLLGRFASKFQTRPGLELGSAIGTDPDVDWTRYAAELSNFNYVYDVDYSNFDASHSTAMFECLIKNFFTEQNGFDKRIAEYLRSLAVSRHAYEDRRVLIRGGLPSGCAATSMLNTIMNNVIIRAALYLTYSNFEFDDIKVLSYGDDLLIGTNFQIDFNLVKERLAPFGYKITPANKTTTFPLISHLQDITFLKRRFVRFNSYLFRPQMDPVNLKAMVSYCKPGTLKEKLMSIALLAVHSGPDIYNEIFLPFRNVGIVVPTYDSMLYRWLSLFR</sequence>
<keyword evidence="13" id="KW-0597">Phosphoprotein</keyword>
<evidence type="ECO:0000256" key="1">
    <source>
        <dbReference type="ARBA" id="ARBA00002520"/>
    </source>
</evidence>
<evidence type="ECO:0000256" key="29">
    <source>
        <dbReference type="ARBA" id="ARBA00022870"/>
    </source>
</evidence>
<keyword evidence="26" id="KW-0788">Thiol protease</keyword>
<evidence type="ECO:0000256" key="25">
    <source>
        <dbReference type="ARBA" id="ARBA00022806"/>
    </source>
</evidence>
<evidence type="ECO:0000256" key="42">
    <source>
        <dbReference type="SAM" id="Coils"/>
    </source>
</evidence>
<dbReference type="InterPro" id="IPR043128">
    <property type="entry name" value="Rev_trsase/Diguanyl_cyclase"/>
</dbReference>
<dbReference type="PROSITE" id="PS50507">
    <property type="entry name" value="RDRP_SSRNA_POS"/>
    <property type="match status" value="1"/>
</dbReference>
<dbReference type="Pfam" id="PF00680">
    <property type="entry name" value="RdRP_1"/>
    <property type="match status" value="1"/>
</dbReference>
<dbReference type="InterPro" id="IPR044067">
    <property type="entry name" value="PCV_3C_PRO"/>
</dbReference>
<keyword evidence="37" id="KW-1160">Virus entry into host cell</keyword>
<evidence type="ECO:0000259" key="43">
    <source>
        <dbReference type="PROSITE" id="PS50507"/>
    </source>
</evidence>
<dbReference type="Gene3D" id="2.40.10.10">
    <property type="entry name" value="Trypsin-like serine proteases"/>
    <property type="match status" value="1"/>
</dbReference>
<comment type="function">
    <text evidence="40">Replicates the genomic and antigenomic RNAs by recognizing replications specific signals. Performs VPg uridylylation.</text>
</comment>
<keyword evidence="32" id="KW-1182">Viral ion channel</keyword>
<name>B4YYR0_9PICO</name>
<dbReference type="InterPro" id="IPR009003">
    <property type="entry name" value="Peptidase_S1_PA"/>
</dbReference>
<keyword evidence="17" id="KW-0645">Protease</keyword>
<keyword evidence="24" id="KW-1161">Viral attachment to host cell</keyword>
<evidence type="ECO:0000256" key="7">
    <source>
        <dbReference type="ARBA" id="ARBA00004328"/>
    </source>
</evidence>
<protein>
    <recommendedName>
        <fullName evidence="8">Genome polyprotein</fullName>
    </recommendedName>
</protein>
<dbReference type="GO" id="GO:0034220">
    <property type="term" value="P:monoatomic ion transmembrane transport"/>
    <property type="evidence" value="ECO:0007669"/>
    <property type="project" value="UniProtKB-KW"/>
</dbReference>
<dbReference type="CDD" id="cd23211">
    <property type="entry name" value="Cardiovirus_RdRp"/>
    <property type="match status" value="1"/>
</dbReference>
<dbReference type="GO" id="GO:0006508">
    <property type="term" value="P:proteolysis"/>
    <property type="evidence" value="ECO:0007669"/>
    <property type="project" value="UniProtKB-KW"/>
</dbReference>
<evidence type="ECO:0000256" key="11">
    <source>
        <dbReference type="ARBA" id="ARBA00022488"/>
    </source>
</evidence>
<evidence type="ECO:0000256" key="16">
    <source>
        <dbReference type="ARBA" id="ARBA00022581"/>
    </source>
</evidence>
<keyword evidence="30" id="KW-0694">RNA-binding</keyword>
<dbReference type="Pfam" id="PF00910">
    <property type="entry name" value="RNA_helicase"/>
    <property type="match status" value="1"/>
</dbReference>
<dbReference type="Gene3D" id="1.20.960.20">
    <property type="match status" value="1"/>
</dbReference>
<dbReference type="InterPro" id="IPR000605">
    <property type="entry name" value="Helicase_SF3_ssDNA/RNA_vir"/>
</dbReference>
<keyword evidence="21" id="KW-0519">Myristate</keyword>
<comment type="subcellular location">
    <subcellularLocation>
        <location evidence="5">Host cytoplasmic vesicle membrane</location>
        <topology evidence="5">Peripheral membrane protein</topology>
        <orientation evidence="5">Cytoplasmic side</orientation>
    </subcellularLocation>
    <subcellularLocation>
        <location evidence="6">Host nucleus</location>
        <location evidence="6">Host nucleolus</location>
    </subcellularLocation>
    <subcellularLocation>
        <location evidence="7">Virion</location>
    </subcellularLocation>
</comment>
<feature type="domain" description="RdRp catalytic" evidence="43">
    <location>
        <begin position="1149"/>
        <end position="1267"/>
    </location>
</feature>
<evidence type="ECO:0000256" key="28">
    <source>
        <dbReference type="ARBA" id="ARBA00022844"/>
    </source>
</evidence>
<evidence type="ECO:0000256" key="35">
    <source>
        <dbReference type="ARBA" id="ARBA00023200"/>
    </source>
</evidence>
<dbReference type="GO" id="GO:0003968">
    <property type="term" value="F:RNA-directed RNA polymerase activity"/>
    <property type="evidence" value="ECO:0007669"/>
    <property type="project" value="UniProtKB-KW"/>
</dbReference>
<comment type="function">
    <text evidence="4">Affects membrane integrity and causes an increase in membrane permeability.</text>
</comment>
<dbReference type="InterPro" id="IPR004004">
    <property type="entry name" value="Helic/Pol/Pept_Calicivir-typ"/>
</dbReference>
<evidence type="ECO:0000256" key="34">
    <source>
        <dbReference type="ARBA" id="ARBA00023136"/>
    </source>
</evidence>
<keyword evidence="27" id="KW-0067">ATP-binding</keyword>
<evidence type="ECO:0000256" key="12">
    <source>
        <dbReference type="ARBA" id="ARBA00022520"/>
    </source>
</evidence>
<keyword evidence="33" id="KW-0406">Ion transport</keyword>
<evidence type="ECO:0000256" key="40">
    <source>
        <dbReference type="ARBA" id="ARBA00045446"/>
    </source>
</evidence>
<dbReference type="FunFam" id="2.40.10.10:FF:000145">
    <property type="entry name" value="Genome polyprotein"/>
    <property type="match status" value="1"/>
</dbReference>
<dbReference type="GO" id="GO:0039694">
    <property type="term" value="P:viral RNA genome replication"/>
    <property type="evidence" value="ECO:0007669"/>
    <property type="project" value="InterPro"/>
</dbReference>
<keyword evidence="28" id="KW-0946">Virion</keyword>
<keyword evidence="12" id="KW-0191">Covalent protein-RNA linkage</keyword>
<evidence type="ECO:0000256" key="18">
    <source>
        <dbReference type="ARBA" id="ARBA00022679"/>
    </source>
</evidence>
<keyword evidence="14" id="KW-0167">Capsid protein</keyword>
<dbReference type="InterPro" id="IPR043504">
    <property type="entry name" value="Peptidase_S1_PA_chymotrypsin"/>
</dbReference>
<evidence type="ECO:0000256" key="9">
    <source>
        <dbReference type="ARBA" id="ARBA00022448"/>
    </source>
</evidence>